<dbReference type="Pfam" id="PF07581">
    <property type="entry name" value="Glug"/>
    <property type="match status" value="1"/>
</dbReference>
<accession>A0A0F9B7P0</accession>
<organism evidence="3">
    <name type="scientific">marine sediment metagenome</name>
    <dbReference type="NCBI Taxonomy" id="412755"/>
    <lineage>
        <taxon>unclassified sequences</taxon>
        <taxon>metagenomes</taxon>
        <taxon>ecological metagenomes</taxon>
    </lineage>
</organism>
<comment type="caution">
    <text evidence="3">The sequence shown here is derived from an EMBL/GenBank/DDBJ whole genome shotgun (WGS) entry which is preliminary data.</text>
</comment>
<dbReference type="EMBL" id="LAZR01050725">
    <property type="protein sequence ID" value="KKK86709.1"/>
    <property type="molecule type" value="Genomic_DNA"/>
</dbReference>
<feature type="non-terminal residue" evidence="3">
    <location>
        <position position="1"/>
    </location>
</feature>
<evidence type="ECO:0000313" key="3">
    <source>
        <dbReference type="EMBL" id="KKK86709.1"/>
    </source>
</evidence>
<dbReference type="AlphaFoldDB" id="A0A0F9B7P0"/>
<feature type="domain" description="GLUG" evidence="2">
    <location>
        <begin position="22"/>
        <end position="45"/>
    </location>
</feature>
<protein>
    <recommendedName>
        <fullName evidence="2">GLUG domain-containing protein</fullName>
    </recommendedName>
</protein>
<gene>
    <name evidence="3" type="ORF">LCGC14_2760540</name>
</gene>
<feature type="region of interest" description="Disordered" evidence="1">
    <location>
        <begin position="1"/>
        <end position="22"/>
    </location>
</feature>
<dbReference type="Gene3D" id="2.160.20.110">
    <property type="match status" value="1"/>
</dbReference>
<evidence type="ECO:0000256" key="1">
    <source>
        <dbReference type="SAM" id="MobiDB-lite"/>
    </source>
</evidence>
<dbReference type="InterPro" id="IPR011493">
    <property type="entry name" value="GLUG"/>
</dbReference>
<evidence type="ECO:0000259" key="2">
    <source>
        <dbReference type="Pfam" id="PF07581"/>
    </source>
</evidence>
<proteinExistence type="predicted"/>
<reference evidence="3" key="1">
    <citation type="journal article" date="2015" name="Nature">
        <title>Complex archaea that bridge the gap between prokaryotes and eukaryotes.</title>
        <authorList>
            <person name="Spang A."/>
            <person name="Saw J.H."/>
            <person name="Jorgensen S.L."/>
            <person name="Zaremba-Niedzwiedzka K."/>
            <person name="Martijn J."/>
            <person name="Lind A.E."/>
            <person name="van Eijk R."/>
            <person name="Schleper C."/>
            <person name="Guy L."/>
            <person name="Ettema T.J."/>
        </authorList>
    </citation>
    <scope>NUCLEOTIDE SEQUENCE</scope>
</reference>
<sequence length="91" mass="9103">VSKCGAEGDVENSSTSSTTTQNCTGGFVRYVGTADITDCYAKGSVCSEGIGHADAEIGGFCGNRHTTSTLTTCYSAGAVYSTGTPTTVAVS</sequence>
<name>A0A0F9B7P0_9ZZZZ</name>